<gene>
    <name evidence="1" type="ORF">LCGC14_1793030</name>
</gene>
<evidence type="ECO:0000313" key="1">
    <source>
        <dbReference type="EMBL" id="KKM01584.1"/>
    </source>
</evidence>
<organism evidence="1">
    <name type="scientific">marine sediment metagenome</name>
    <dbReference type="NCBI Taxonomy" id="412755"/>
    <lineage>
        <taxon>unclassified sequences</taxon>
        <taxon>metagenomes</taxon>
        <taxon>ecological metagenomes</taxon>
    </lineage>
</organism>
<proteinExistence type="predicted"/>
<reference evidence="1" key="1">
    <citation type="journal article" date="2015" name="Nature">
        <title>Complex archaea that bridge the gap between prokaryotes and eukaryotes.</title>
        <authorList>
            <person name="Spang A."/>
            <person name="Saw J.H."/>
            <person name="Jorgensen S.L."/>
            <person name="Zaremba-Niedzwiedzka K."/>
            <person name="Martijn J."/>
            <person name="Lind A.E."/>
            <person name="van Eijk R."/>
            <person name="Schleper C."/>
            <person name="Guy L."/>
            <person name="Ettema T.J."/>
        </authorList>
    </citation>
    <scope>NUCLEOTIDE SEQUENCE</scope>
</reference>
<comment type="caution">
    <text evidence="1">The sequence shown here is derived from an EMBL/GenBank/DDBJ whole genome shotgun (WGS) entry which is preliminary data.</text>
</comment>
<dbReference type="EMBL" id="LAZR01017159">
    <property type="protein sequence ID" value="KKM01584.1"/>
    <property type="molecule type" value="Genomic_DNA"/>
</dbReference>
<sequence length="80" mass="8784">MIKASIKVLGKTYTAEGKTIQEAIGNLKPGTAKGMSILTIKNGDKTQDRVLPHIMTQRLFSPSPTTRIVNIKQISMRFGI</sequence>
<protein>
    <submittedName>
        <fullName evidence="1">Uncharacterized protein</fullName>
    </submittedName>
</protein>
<name>A0A0F9GRY9_9ZZZZ</name>
<accession>A0A0F9GRY9</accession>
<dbReference type="AlphaFoldDB" id="A0A0F9GRY9"/>